<organism evidence="1 2">
    <name type="scientific">Demequina activiva</name>
    <dbReference type="NCBI Taxonomy" id="1582364"/>
    <lineage>
        <taxon>Bacteria</taxon>
        <taxon>Bacillati</taxon>
        <taxon>Actinomycetota</taxon>
        <taxon>Actinomycetes</taxon>
        <taxon>Micrococcales</taxon>
        <taxon>Demequinaceae</taxon>
        <taxon>Demequina</taxon>
    </lineage>
</organism>
<dbReference type="PANTHER" id="PTHR33375">
    <property type="entry name" value="CHROMOSOME-PARTITIONING PROTEIN PARB-RELATED"/>
    <property type="match status" value="1"/>
</dbReference>
<dbReference type="InterPro" id="IPR050336">
    <property type="entry name" value="Chromosome_partition/occlusion"/>
</dbReference>
<dbReference type="GO" id="GO:0007059">
    <property type="term" value="P:chromosome segregation"/>
    <property type="evidence" value="ECO:0007669"/>
    <property type="project" value="TreeGrafter"/>
</dbReference>
<evidence type="ECO:0000313" key="2">
    <source>
        <dbReference type="Proteomes" id="UP000652354"/>
    </source>
</evidence>
<protein>
    <recommendedName>
        <fullName evidence="3">ParB/Sulfiredoxin domain-containing protein</fullName>
    </recommendedName>
</protein>
<dbReference type="PANTHER" id="PTHR33375:SF1">
    <property type="entry name" value="CHROMOSOME-PARTITIONING PROTEIN PARB-RELATED"/>
    <property type="match status" value="1"/>
</dbReference>
<name>A0A919Q3R2_9MICO</name>
<keyword evidence="2" id="KW-1185">Reference proteome</keyword>
<accession>A0A919Q3R2</accession>
<evidence type="ECO:0008006" key="3">
    <source>
        <dbReference type="Google" id="ProtNLM"/>
    </source>
</evidence>
<dbReference type="SUPFAM" id="SSF110849">
    <property type="entry name" value="ParB/Sulfiredoxin"/>
    <property type="match status" value="1"/>
</dbReference>
<dbReference type="Proteomes" id="UP000652354">
    <property type="component" value="Unassembled WGS sequence"/>
</dbReference>
<dbReference type="InterPro" id="IPR036086">
    <property type="entry name" value="ParB/Sulfiredoxin_sf"/>
</dbReference>
<dbReference type="Gene3D" id="1.10.10.2830">
    <property type="match status" value="1"/>
</dbReference>
<sequence>MRPAPDKSGDYLLIKGQGRTLACRLLGVRTIPAVVVDDTYAETAKVQQFLVENVARLKMRPVDRALLIQRARAEGEETSAIAGRFGVSAATVRRLLTQLDGATPGEVEALRSGDVNLAMQAVIARHVEPSERQGVLTIIAGLSIKPKELEALFVALGWQELESLGRAELGARVALLHWACNALVESPRGSLKDRLAQVALAFPTELARAGASYAVVSQ</sequence>
<dbReference type="GO" id="GO:0005694">
    <property type="term" value="C:chromosome"/>
    <property type="evidence" value="ECO:0007669"/>
    <property type="project" value="TreeGrafter"/>
</dbReference>
<dbReference type="EMBL" id="BONR01000001">
    <property type="protein sequence ID" value="GIG53330.1"/>
    <property type="molecule type" value="Genomic_DNA"/>
</dbReference>
<proteinExistence type="predicted"/>
<gene>
    <name evidence="1" type="ORF">Dac01nite_00820</name>
</gene>
<comment type="caution">
    <text evidence="1">The sequence shown here is derived from an EMBL/GenBank/DDBJ whole genome shotgun (WGS) entry which is preliminary data.</text>
</comment>
<dbReference type="SUPFAM" id="SSF109709">
    <property type="entry name" value="KorB DNA-binding domain-like"/>
    <property type="match status" value="1"/>
</dbReference>
<reference evidence="1" key="1">
    <citation type="submission" date="2021-01" db="EMBL/GenBank/DDBJ databases">
        <title>Whole genome shotgun sequence of Demequina activiva NBRC 110675.</title>
        <authorList>
            <person name="Komaki H."/>
            <person name="Tamura T."/>
        </authorList>
    </citation>
    <scope>NUCLEOTIDE SEQUENCE</scope>
    <source>
        <strain evidence="1">NBRC 110675</strain>
    </source>
</reference>
<dbReference type="AlphaFoldDB" id="A0A919Q3R2"/>
<dbReference type="Gene3D" id="3.90.1530.10">
    <property type="entry name" value="Conserved hypothetical protein from pyrococcus furiosus pfu- 392566-001, ParB domain"/>
    <property type="match status" value="1"/>
</dbReference>
<evidence type="ECO:0000313" key="1">
    <source>
        <dbReference type="EMBL" id="GIG53330.1"/>
    </source>
</evidence>